<dbReference type="eggNOG" id="ENOG5032M8F">
    <property type="taxonomic scope" value="Bacteria"/>
</dbReference>
<evidence type="ECO:0008006" key="4">
    <source>
        <dbReference type="Google" id="ProtNLM"/>
    </source>
</evidence>
<feature type="signal peptide" evidence="1">
    <location>
        <begin position="1"/>
        <end position="22"/>
    </location>
</feature>
<protein>
    <recommendedName>
        <fullName evidence="4">PsiF repeat-containing protein</fullName>
    </recommendedName>
</protein>
<dbReference type="RefSeq" id="WP_028461780.1">
    <property type="nucleotide sequence ID" value="NZ_FSRO01000001.1"/>
</dbReference>
<dbReference type="Gene3D" id="3.90.640.100">
    <property type="match status" value="1"/>
</dbReference>
<proteinExistence type="predicted"/>
<dbReference type="Pfam" id="PF20836">
    <property type="entry name" value="HAO_bd"/>
    <property type="match status" value="1"/>
</dbReference>
<evidence type="ECO:0000313" key="3">
    <source>
        <dbReference type="Proteomes" id="UP000185062"/>
    </source>
</evidence>
<reference evidence="2 3" key="1">
    <citation type="submission" date="2016-12" db="EMBL/GenBank/DDBJ databases">
        <authorList>
            <person name="Song W.-J."/>
            <person name="Kurnit D.M."/>
        </authorList>
    </citation>
    <scope>NUCLEOTIDE SEQUENCE [LARGE SCALE GENOMIC DNA]</scope>
    <source>
        <strain evidence="2 3">ATCC 49181</strain>
    </source>
</reference>
<dbReference type="AlphaFoldDB" id="A0A1N6HWF9"/>
<sequence length="83" mass="8661">MSKFLIAACTAMFVFSSAGVMASGNLSSSAEPMTAQEILNKMACADKKPSDKIKDRIDGKMVTCKDTVKSSGDKAKKSSGGGY</sequence>
<dbReference type="EMBL" id="FSRO01000001">
    <property type="protein sequence ID" value="SIO23989.1"/>
    <property type="molecule type" value="Genomic_DNA"/>
</dbReference>
<dbReference type="InterPro" id="IPR048778">
    <property type="entry name" value="NE1300-like"/>
</dbReference>
<name>A0A1N6HWF9_9PROT</name>
<accession>A0A1N6HWF9</accession>
<keyword evidence="1" id="KW-0732">Signal</keyword>
<evidence type="ECO:0000313" key="2">
    <source>
        <dbReference type="EMBL" id="SIO23989.1"/>
    </source>
</evidence>
<evidence type="ECO:0000256" key="1">
    <source>
        <dbReference type="SAM" id="SignalP"/>
    </source>
</evidence>
<dbReference type="InterPro" id="IPR048785">
    <property type="entry name" value="NE1300-like_sf"/>
</dbReference>
<dbReference type="STRING" id="44575.SAMN05216419_10645"/>
<keyword evidence="3" id="KW-1185">Reference proteome</keyword>
<gene>
    <name evidence="2" type="ORF">SAMN02743940_1397</name>
</gene>
<organism evidence="2 3">
    <name type="scientific">Nitrosomonas cryotolerans ATCC 49181</name>
    <dbReference type="NCBI Taxonomy" id="1131553"/>
    <lineage>
        <taxon>Bacteria</taxon>
        <taxon>Pseudomonadati</taxon>
        <taxon>Pseudomonadota</taxon>
        <taxon>Betaproteobacteria</taxon>
        <taxon>Nitrosomonadales</taxon>
        <taxon>Nitrosomonadaceae</taxon>
        <taxon>Nitrosomonas</taxon>
    </lineage>
</organism>
<dbReference type="Proteomes" id="UP000185062">
    <property type="component" value="Unassembled WGS sequence"/>
</dbReference>
<feature type="chain" id="PRO_5009936484" description="PsiF repeat-containing protein" evidence="1">
    <location>
        <begin position="23"/>
        <end position="83"/>
    </location>
</feature>